<comment type="subcellular location">
    <subcellularLocation>
        <location evidence="1 7">Cell inner membrane</location>
        <topology evidence="1 7">Multi-pass membrane protein</topology>
    </subcellularLocation>
</comment>
<evidence type="ECO:0000256" key="3">
    <source>
        <dbReference type="ARBA" id="ARBA00022519"/>
    </source>
</evidence>
<comment type="function">
    <text evidence="7">Part of the tripartite ATP-independent periplasmic (TRAP) transport system.</text>
</comment>
<reference evidence="10 11" key="1">
    <citation type="submission" date="2016-10" db="EMBL/GenBank/DDBJ databases">
        <authorList>
            <person name="Varghese N."/>
            <person name="Submissions S."/>
        </authorList>
    </citation>
    <scope>NUCLEOTIDE SEQUENCE [LARGE SCALE GENOMIC DNA]</scope>
    <source>
        <strain evidence="10 11">DSM 18839</strain>
    </source>
</reference>
<evidence type="ECO:0000256" key="2">
    <source>
        <dbReference type="ARBA" id="ARBA00022475"/>
    </source>
</evidence>
<dbReference type="InterPro" id="IPR010656">
    <property type="entry name" value="DctM"/>
</dbReference>
<dbReference type="InterPro" id="IPR004681">
    <property type="entry name" value="TRAP_DctM"/>
</dbReference>
<dbReference type="PANTHER" id="PTHR33362:SF7">
    <property type="entry name" value="SLL1103 PROTEIN"/>
    <property type="match status" value="1"/>
</dbReference>
<gene>
    <name evidence="10" type="ORF">SAMN05660686_04878</name>
</gene>
<proteinExistence type="predicted"/>
<evidence type="ECO:0000259" key="9">
    <source>
        <dbReference type="Pfam" id="PF06808"/>
    </source>
</evidence>
<keyword evidence="5 8" id="KW-1133">Transmembrane helix</keyword>
<feature type="transmembrane region" description="Helical" evidence="8">
    <location>
        <begin position="290"/>
        <end position="309"/>
    </location>
</feature>
<feature type="transmembrane region" description="Helical" evidence="8">
    <location>
        <begin position="33"/>
        <end position="53"/>
    </location>
</feature>
<keyword evidence="7" id="KW-0813">Transport</keyword>
<feature type="transmembrane region" description="Helical" evidence="8">
    <location>
        <begin position="182"/>
        <end position="202"/>
    </location>
</feature>
<evidence type="ECO:0000256" key="8">
    <source>
        <dbReference type="SAM" id="Phobius"/>
    </source>
</evidence>
<feature type="transmembrane region" description="Helical" evidence="8">
    <location>
        <begin position="424"/>
        <end position="452"/>
    </location>
</feature>
<feature type="transmembrane region" description="Helical" evidence="8">
    <location>
        <begin position="231"/>
        <end position="251"/>
    </location>
</feature>
<dbReference type="AlphaFoldDB" id="A0A8G2F0S4"/>
<evidence type="ECO:0000256" key="7">
    <source>
        <dbReference type="RuleBase" id="RU369079"/>
    </source>
</evidence>
<dbReference type="OrthoDB" id="7339120at2"/>
<keyword evidence="3 7" id="KW-0997">Cell inner membrane</keyword>
<evidence type="ECO:0000313" key="10">
    <source>
        <dbReference type="EMBL" id="SDG56851.1"/>
    </source>
</evidence>
<keyword evidence="6 8" id="KW-0472">Membrane</keyword>
<feature type="transmembrane region" description="Helical" evidence="8">
    <location>
        <begin position="146"/>
        <end position="170"/>
    </location>
</feature>
<sequence length="453" mass="48345">MLVEYFPVLMLLSLAALLFTGFPVASILAGVAIGFALIGVMIDEFPIPSLFLVPYRIYSAIGENLIYPAVPMLLFMGVALEISGAARELLLFLQRVLKRLPGSMCVSVILIGLLLAPMAGVIGASVATIALAALPTMMEQRYRPEIATGAIAAAGTLGVIAPPAIMLFFLSDALGLTIGSMFLAPLVPIVGLAIAFSTYFVASDFLVRRPVDGDVPETDGRSLLAQAVRGFVLPVGLIVFVLGSIVAGWVAPSEAAAVGAVGAALLIFIYRGFTPSLVRLALFRTMKITAMVFFVVLGASVFSLVFRFYGGDDIAVGLFDGTALSDFWILAIVLLILFVLGFFIDWIEITLVSLPIFYPVISTLDFSQYVGSDHLARVWIGALIALVLQTSFLTPPFGFALFFLKGSAPDSIKMLSIYRGVVPLVAIQLLMITLILIMPAVVTWLPVSLLGLR</sequence>
<evidence type="ECO:0000256" key="5">
    <source>
        <dbReference type="ARBA" id="ARBA00022989"/>
    </source>
</evidence>
<feature type="transmembrane region" description="Helical" evidence="8">
    <location>
        <begin position="257"/>
        <end position="278"/>
    </location>
</feature>
<dbReference type="Proteomes" id="UP000198615">
    <property type="component" value="Unassembled WGS sequence"/>
</dbReference>
<feature type="transmembrane region" description="Helical" evidence="8">
    <location>
        <begin position="329"/>
        <end position="357"/>
    </location>
</feature>
<dbReference type="EMBL" id="FNBW01000024">
    <property type="protein sequence ID" value="SDG56851.1"/>
    <property type="molecule type" value="Genomic_DNA"/>
</dbReference>
<dbReference type="PANTHER" id="PTHR33362">
    <property type="entry name" value="SIALIC ACID TRAP TRANSPORTER PERMEASE PROTEIN SIAT-RELATED"/>
    <property type="match status" value="1"/>
</dbReference>
<dbReference type="GO" id="GO:0005886">
    <property type="term" value="C:plasma membrane"/>
    <property type="evidence" value="ECO:0007669"/>
    <property type="project" value="UniProtKB-SubCell"/>
</dbReference>
<keyword evidence="2" id="KW-1003">Cell membrane</keyword>
<protein>
    <submittedName>
        <fullName evidence="10">TRAP transporter, DctM subunit</fullName>
    </submittedName>
</protein>
<evidence type="ECO:0000313" key="11">
    <source>
        <dbReference type="Proteomes" id="UP000198615"/>
    </source>
</evidence>
<organism evidence="10 11">
    <name type="scientific">Thalassobaculum litoreum DSM 18839</name>
    <dbReference type="NCBI Taxonomy" id="1123362"/>
    <lineage>
        <taxon>Bacteria</taxon>
        <taxon>Pseudomonadati</taxon>
        <taxon>Pseudomonadota</taxon>
        <taxon>Alphaproteobacteria</taxon>
        <taxon>Rhodospirillales</taxon>
        <taxon>Thalassobaculaceae</taxon>
        <taxon>Thalassobaculum</taxon>
    </lineage>
</organism>
<feature type="transmembrane region" description="Helical" evidence="8">
    <location>
        <begin position="378"/>
        <end position="404"/>
    </location>
</feature>
<evidence type="ECO:0000256" key="1">
    <source>
        <dbReference type="ARBA" id="ARBA00004429"/>
    </source>
</evidence>
<dbReference type="GO" id="GO:0022857">
    <property type="term" value="F:transmembrane transporter activity"/>
    <property type="evidence" value="ECO:0007669"/>
    <property type="project" value="UniProtKB-UniRule"/>
</dbReference>
<feature type="transmembrane region" description="Helical" evidence="8">
    <location>
        <begin position="65"/>
        <end position="86"/>
    </location>
</feature>
<feature type="domain" description="TRAP C4-dicarboxylate transport system permease DctM subunit" evidence="9">
    <location>
        <begin position="11"/>
        <end position="440"/>
    </location>
</feature>
<keyword evidence="11" id="KW-1185">Reference proteome</keyword>
<comment type="caution">
    <text evidence="10">The sequence shown here is derived from an EMBL/GenBank/DDBJ whole genome shotgun (WGS) entry which is preliminary data.</text>
</comment>
<feature type="transmembrane region" description="Helical" evidence="8">
    <location>
        <begin position="106"/>
        <end position="134"/>
    </location>
</feature>
<accession>A0A8G2F0S4</accession>
<name>A0A8G2F0S4_9PROT</name>
<dbReference type="Pfam" id="PF06808">
    <property type="entry name" value="DctM"/>
    <property type="match status" value="1"/>
</dbReference>
<dbReference type="RefSeq" id="WP_028793133.1">
    <property type="nucleotide sequence ID" value="NZ_FNBW01000024.1"/>
</dbReference>
<keyword evidence="4 8" id="KW-0812">Transmembrane</keyword>
<evidence type="ECO:0000256" key="4">
    <source>
        <dbReference type="ARBA" id="ARBA00022692"/>
    </source>
</evidence>
<evidence type="ECO:0000256" key="6">
    <source>
        <dbReference type="ARBA" id="ARBA00023136"/>
    </source>
</evidence>